<evidence type="ECO:0000313" key="3">
    <source>
        <dbReference type="WBParaSite" id="SBAD_0000467201-mRNA-1"/>
    </source>
</evidence>
<dbReference type="EMBL" id="UZAM01008344">
    <property type="protein sequence ID" value="VDP04506.1"/>
    <property type="molecule type" value="Genomic_DNA"/>
</dbReference>
<evidence type="ECO:0000313" key="1">
    <source>
        <dbReference type="EMBL" id="VDP04506.1"/>
    </source>
</evidence>
<proteinExistence type="predicted"/>
<dbReference type="GO" id="GO:0007005">
    <property type="term" value="P:mitochondrion organization"/>
    <property type="evidence" value="ECO:0007669"/>
    <property type="project" value="TreeGrafter"/>
</dbReference>
<dbReference type="InterPro" id="IPR026847">
    <property type="entry name" value="VPS13"/>
</dbReference>
<name>A0A183ILI5_9BILA</name>
<dbReference type="GO" id="GO:0045053">
    <property type="term" value="P:protein retention in Golgi apparatus"/>
    <property type="evidence" value="ECO:0007669"/>
    <property type="project" value="TreeGrafter"/>
</dbReference>
<dbReference type="PANTHER" id="PTHR16166">
    <property type="entry name" value="VACUOLAR PROTEIN SORTING-ASSOCIATED PROTEIN VPS13"/>
    <property type="match status" value="1"/>
</dbReference>
<reference evidence="3" key="1">
    <citation type="submission" date="2016-06" db="UniProtKB">
        <authorList>
            <consortium name="WormBaseParasite"/>
        </authorList>
    </citation>
    <scope>IDENTIFICATION</scope>
</reference>
<gene>
    <name evidence="1" type="ORF">SBAD_LOCUS4481</name>
</gene>
<dbReference type="Proteomes" id="UP000270296">
    <property type="component" value="Unassembled WGS sequence"/>
</dbReference>
<protein>
    <submittedName>
        <fullName evidence="3">VPS13_C domain-containing protein</fullName>
    </submittedName>
</protein>
<keyword evidence="2" id="KW-1185">Reference proteome</keyword>
<dbReference type="OrthoDB" id="272810at2759"/>
<sequence length="422" mass="46024">SVQIDEILLWKCVHLLQTIVAGDQGALPASTSDFTALNTDSRHCFFGILNLAIKKLFLSVLTSSSLPVQLQLVKQQFDFPLVRFENAPVELAPFQQFYYFESFTFLVDAVVKHFARELKSQAVKILGSVDFLGNPLGLFYDVSGGLQELIIEGNVAGFVTGVWHGVSNSAAKITNALSEGVGKFSMDEQHRHYRATIRHGNAQNPIGHLMTGFKGLGIGVFGGVTSLLSQMVDGAVNSGLQGLVSGFGKGLVGTVAKPVQGVLDFASGAAAAAKEVVSGSSTLNSRFPPKRLRLPRVIRNLQCALPPYDSDLAEAQQTMLQLKPNSDDSLEKIDDLTPTSHCICRRTNIANASRISVQTQRTFSWLPQNLFRLWKKPNIATLNCQSLKDEATESATTRTLNNLNALITCPPRNTKRNTKQKH</sequence>
<dbReference type="AlphaFoldDB" id="A0A183ILI5"/>
<evidence type="ECO:0000313" key="2">
    <source>
        <dbReference type="Proteomes" id="UP000270296"/>
    </source>
</evidence>
<organism evidence="3">
    <name type="scientific">Soboliphyme baturini</name>
    <dbReference type="NCBI Taxonomy" id="241478"/>
    <lineage>
        <taxon>Eukaryota</taxon>
        <taxon>Metazoa</taxon>
        <taxon>Ecdysozoa</taxon>
        <taxon>Nematoda</taxon>
        <taxon>Enoplea</taxon>
        <taxon>Dorylaimia</taxon>
        <taxon>Dioctophymatida</taxon>
        <taxon>Dioctophymatoidea</taxon>
        <taxon>Soboliphymatidae</taxon>
        <taxon>Soboliphyme</taxon>
    </lineage>
</organism>
<dbReference type="WBParaSite" id="SBAD_0000467201-mRNA-1">
    <property type="protein sequence ID" value="SBAD_0000467201-mRNA-1"/>
    <property type="gene ID" value="SBAD_0000467201"/>
</dbReference>
<dbReference type="PANTHER" id="PTHR16166:SF141">
    <property type="entry name" value="INTERMEMBRANE LIPID TRANSFER PROTEIN VPS13D"/>
    <property type="match status" value="1"/>
</dbReference>
<accession>A0A183ILI5</accession>
<dbReference type="GO" id="GO:0006623">
    <property type="term" value="P:protein targeting to vacuole"/>
    <property type="evidence" value="ECO:0007669"/>
    <property type="project" value="TreeGrafter"/>
</dbReference>
<reference evidence="1 2" key="2">
    <citation type="submission" date="2018-11" db="EMBL/GenBank/DDBJ databases">
        <authorList>
            <consortium name="Pathogen Informatics"/>
        </authorList>
    </citation>
    <scope>NUCLEOTIDE SEQUENCE [LARGE SCALE GENOMIC DNA]</scope>
</reference>